<dbReference type="PROSITE" id="PS51186">
    <property type="entry name" value="GNAT"/>
    <property type="match status" value="1"/>
</dbReference>
<dbReference type="RefSeq" id="WP_344038450.1">
    <property type="nucleotide sequence ID" value="NZ_BAAAKE010000011.1"/>
</dbReference>
<dbReference type="InterPro" id="IPR050832">
    <property type="entry name" value="Bact_Acetyltransf"/>
</dbReference>
<evidence type="ECO:0000313" key="4">
    <source>
        <dbReference type="EMBL" id="MFC5053341.1"/>
    </source>
</evidence>
<dbReference type="EC" id="2.3.-.-" evidence="4"/>
<dbReference type="InterPro" id="IPR000182">
    <property type="entry name" value="GNAT_dom"/>
</dbReference>
<protein>
    <submittedName>
        <fullName evidence="4">GNAT family N-acetyltransferase</fullName>
        <ecNumber evidence="4">2.3.-.-</ecNumber>
    </submittedName>
</protein>
<dbReference type="PANTHER" id="PTHR43877">
    <property type="entry name" value="AMINOALKYLPHOSPHONATE N-ACETYLTRANSFERASE-RELATED-RELATED"/>
    <property type="match status" value="1"/>
</dbReference>
<evidence type="ECO:0000256" key="2">
    <source>
        <dbReference type="ARBA" id="ARBA00023315"/>
    </source>
</evidence>
<reference evidence="5" key="1">
    <citation type="journal article" date="2019" name="Int. J. Syst. Evol. Microbiol.">
        <title>The Global Catalogue of Microorganisms (GCM) 10K type strain sequencing project: providing services to taxonomists for standard genome sequencing and annotation.</title>
        <authorList>
            <consortium name="The Broad Institute Genomics Platform"/>
            <consortium name="The Broad Institute Genome Sequencing Center for Infectious Disease"/>
            <person name="Wu L."/>
            <person name="Ma J."/>
        </authorList>
    </citation>
    <scope>NUCLEOTIDE SEQUENCE [LARGE SCALE GENOMIC DNA]</scope>
    <source>
        <strain evidence="5">KCTC 12848</strain>
    </source>
</reference>
<evidence type="ECO:0000256" key="1">
    <source>
        <dbReference type="ARBA" id="ARBA00022679"/>
    </source>
</evidence>
<evidence type="ECO:0000259" key="3">
    <source>
        <dbReference type="PROSITE" id="PS51186"/>
    </source>
</evidence>
<dbReference type="GO" id="GO:0016746">
    <property type="term" value="F:acyltransferase activity"/>
    <property type="evidence" value="ECO:0007669"/>
    <property type="project" value="UniProtKB-KW"/>
</dbReference>
<dbReference type="Proteomes" id="UP001595833">
    <property type="component" value="Unassembled WGS sequence"/>
</dbReference>
<dbReference type="CDD" id="cd04301">
    <property type="entry name" value="NAT_SF"/>
    <property type="match status" value="1"/>
</dbReference>
<proteinExistence type="predicted"/>
<dbReference type="InterPro" id="IPR027455">
    <property type="entry name" value="Sper_AcTfrase_N"/>
</dbReference>
<organism evidence="4 5">
    <name type="scientific">Saccharothrix xinjiangensis</name>
    <dbReference type="NCBI Taxonomy" id="204798"/>
    <lineage>
        <taxon>Bacteria</taxon>
        <taxon>Bacillati</taxon>
        <taxon>Actinomycetota</taxon>
        <taxon>Actinomycetes</taxon>
        <taxon>Pseudonocardiales</taxon>
        <taxon>Pseudonocardiaceae</taxon>
        <taxon>Saccharothrix</taxon>
    </lineage>
</organism>
<comment type="caution">
    <text evidence="4">The sequence shown here is derived from an EMBL/GenBank/DDBJ whole genome shotgun (WGS) entry which is preliminary data.</text>
</comment>
<name>A0ABV9XT10_9PSEU</name>
<dbReference type="Gene3D" id="3.40.630.30">
    <property type="match status" value="1"/>
</dbReference>
<dbReference type="InterPro" id="IPR016181">
    <property type="entry name" value="Acyl_CoA_acyltransferase"/>
</dbReference>
<gene>
    <name evidence="4" type="ORF">ACFPFM_06155</name>
</gene>
<keyword evidence="1 4" id="KW-0808">Transferase</keyword>
<dbReference type="Pfam" id="PF00583">
    <property type="entry name" value="Acetyltransf_1"/>
    <property type="match status" value="1"/>
</dbReference>
<keyword evidence="5" id="KW-1185">Reference proteome</keyword>
<keyword evidence="2 4" id="KW-0012">Acyltransferase</keyword>
<dbReference type="SUPFAM" id="SSF55729">
    <property type="entry name" value="Acyl-CoA N-acyltransferases (Nat)"/>
    <property type="match status" value="1"/>
</dbReference>
<accession>A0ABV9XT10</accession>
<dbReference type="EMBL" id="JBHSJB010000006">
    <property type="protein sequence ID" value="MFC5053341.1"/>
    <property type="molecule type" value="Genomic_DNA"/>
</dbReference>
<dbReference type="Gene3D" id="1.10.287.900">
    <property type="entry name" value="The crystal structure of the spermine/spermidine acetyltransferase from enterococcus faecali"/>
    <property type="match status" value="1"/>
</dbReference>
<sequence length="157" mass="17247">MTAPGVHLREITDENRDAVRALGVRPDQELFVASVADSLEEAAATPEGAPWCRAVYDGDEPVGFVMLSWDVEPAPGVLGPYFLWRLLVDARHQGRGIGRQALTRVVDLVRADGATELLTSYQPGNGEPWPFYRAFGFEPTGELDGGEVVLRLRLTDR</sequence>
<feature type="domain" description="N-acetyltransferase" evidence="3">
    <location>
        <begin position="6"/>
        <end position="155"/>
    </location>
</feature>
<evidence type="ECO:0000313" key="5">
    <source>
        <dbReference type="Proteomes" id="UP001595833"/>
    </source>
</evidence>